<dbReference type="GO" id="GO:0005829">
    <property type="term" value="C:cytosol"/>
    <property type="evidence" value="ECO:0007669"/>
    <property type="project" value="TreeGrafter"/>
</dbReference>
<dbReference type="InterPro" id="IPR001867">
    <property type="entry name" value="OmpR/PhoB-type_DNA-bd"/>
</dbReference>
<evidence type="ECO:0000256" key="1">
    <source>
        <dbReference type="ARBA" id="ARBA00022553"/>
    </source>
</evidence>
<dbReference type="PROSITE" id="PS50110">
    <property type="entry name" value="RESPONSE_REGULATORY"/>
    <property type="match status" value="1"/>
</dbReference>
<accession>A0A5R8KE26</accession>
<dbReference type="Gene3D" id="3.40.50.2300">
    <property type="match status" value="1"/>
</dbReference>
<dbReference type="CDD" id="cd00383">
    <property type="entry name" value="trans_reg_C"/>
    <property type="match status" value="1"/>
</dbReference>
<evidence type="ECO:0000313" key="10">
    <source>
        <dbReference type="EMBL" id="TLD70507.1"/>
    </source>
</evidence>
<organism evidence="10 11">
    <name type="scientific">Phragmitibacter flavus</name>
    <dbReference type="NCBI Taxonomy" id="2576071"/>
    <lineage>
        <taxon>Bacteria</taxon>
        <taxon>Pseudomonadati</taxon>
        <taxon>Verrucomicrobiota</taxon>
        <taxon>Verrucomicrobiia</taxon>
        <taxon>Verrucomicrobiales</taxon>
        <taxon>Verrucomicrobiaceae</taxon>
        <taxon>Phragmitibacter</taxon>
    </lineage>
</organism>
<dbReference type="Pfam" id="PF00072">
    <property type="entry name" value="Response_reg"/>
    <property type="match status" value="1"/>
</dbReference>
<keyword evidence="3" id="KW-0805">Transcription regulation</keyword>
<dbReference type="InterPro" id="IPR039420">
    <property type="entry name" value="WalR-like"/>
</dbReference>
<name>A0A5R8KE26_9BACT</name>
<evidence type="ECO:0000256" key="7">
    <source>
        <dbReference type="PROSITE-ProRule" id="PRU01091"/>
    </source>
</evidence>
<keyword evidence="2" id="KW-0902">Two-component regulatory system</keyword>
<dbReference type="Gene3D" id="6.10.250.690">
    <property type="match status" value="1"/>
</dbReference>
<dbReference type="SUPFAM" id="SSF52172">
    <property type="entry name" value="CheY-like"/>
    <property type="match status" value="1"/>
</dbReference>
<dbReference type="GO" id="GO:0006355">
    <property type="term" value="P:regulation of DNA-templated transcription"/>
    <property type="evidence" value="ECO:0007669"/>
    <property type="project" value="InterPro"/>
</dbReference>
<evidence type="ECO:0000313" key="11">
    <source>
        <dbReference type="Proteomes" id="UP000306196"/>
    </source>
</evidence>
<evidence type="ECO:0000256" key="3">
    <source>
        <dbReference type="ARBA" id="ARBA00023015"/>
    </source>
</evidence>
<dbReference type="OrthoDB" id="9790454at2"/>
<evidence type="ECO:0000256" key="6">
    <source>
        <dbReference type="PROSITE-ProRule" id="PRU00169"/>
    </source>
</evidence>
<feature type="domain" description="OmpR/PhoB-type" evidence="9">
    <location>
        <begin position="124"/>
        <end position="222"/>
    </location>
</feature>
<evidence type="ECO:0000259" key="9">
    <source>
        <dbReference type="PROSITE" id="PS51755"/>
    </source>
</evidence>
<evidence type="ECO:0000259" key="8">
    <source>
        <dbReference type="PROSITE" id="PS50110"/>
    </source>
</evidence>
<dbReference type="AlphaFoldDB" id="A0A5R8KE26"/>
<dbReference type="Gene3D" id="1.10.10.10">
    <property type="entry name" value="Winged helix-like DNA-binding domain superfamily/Winged helix DNA-binding domain"/>
    <property type="match status" value="1"/>
</dbReference>
<keyword evidence="4 7" id="KW-0238">DNA-binding</keyword>
<dbReference type="InterPro" id="IPR011006">
    <property type="entry name" value="CheY-like_superfamily"/>
</dbReference>
<dbReference type="PANTHER" id="PTHR48111">
    <property type="entry name" value="REGULATOR OF RPOS"/>
    <property type="match status" value="1"/>
</dbReference>
<dbReference type="SMART" id="SM00448">
    <property type="entry name" value="REC"/>
    <property type="match status" value="1"/>
</dbReference>
<dbReference type="EMBL" id="VAUV01000008">
    <property type="protein sequence ID" value="TLD70507.1"/>
    <property type="molecule type" value="Genomic_DNA"/>
</dbReference>
<proteinExistence type="predicted"/>
<dbReference type="InterPro" id="IPR001789">
    <property type="entry name" value="Sig_transdc_resp-reg_receiver"/>
</dbReference>
<gene>
    <name evidence="10" type="ORF">FEM03_12340</name>
</gene>
<keyword evidence="5" id="KW-0804">Transcription</keyword>
<dbReference type="PROSITE" id="PS51755">
    <property type="entry name" value="OMPR_PHOB"/>
    <property type="match status" value="1"/>
</dbReference>
<evidence type="ECO:0000256" key="5">
    <source>
        <dbReference type="ARBA" id="ARBA00023163"/>
    </source>
</evidence>
<evidence type="ECO:0000256" key="2">
    <source>
        <dbReference type="ARBA" id="ARBA00023012"/>
    </source>
</evidence>
<feature type="modified residue" description="4-aspartylphosphate" evidence="6">
    <location>
        <position position="51"/>
    </location>
</feature>
<dbReference type="GO" id="GO:0000976">
    <property type="term" value="F:transcription cis-regulatory region binding"/>
    <property type="evidence" value="ECO:0007669"/>
    <property type="project" value="TreeGrafter"/>
</dbReference>
<dbReference type="Pfam" id="PF00486">
    <property type="entry name" value="Trans_reg_C"/>
    <property type="match status" value="1"/>
</dbReference>
<sequence length="225" mass="24974">MNILTVEDDPRTADAIRHGLEEAGWNADLLTRGDEAVQRISTQAYDAVIMDIMLPGCDGLSAVRQLRNMSNSTPVLLLSARGDVDQRISGLNAGADDYLPKPFSMAEVIARVRAITRRGGEAGAILLRLADLTLNVPQRTAQRAGRSIELSPREFRLLEVLLQNVGNVCTRTELLRQVWDYAFDPGTNLVDVYIRKLREKVDYGYDLPLLHTVRGVGYQLSDKTP</sequence>
<comment type="caution">
    <text evidence="10">The sequence shown here is derived from an EMBL/GenBank/DDBJ whole genome shotgun (WGS) entry which is preliminary data.</text>
</comment>
<dbReference type="GO" id="GO:0000156">
    <property type="term" value="F:phosphorelay response regulator activity"/>
    <property type="evidence" value="ECO:0007669"/>
    <property type="project" value="TreeGrafter"/>
</dbReference>
<reference evidence="10 11" key="1">
    <citation type="submission" date="2019-05" db="EMBL/GenBank/DDBJ databases">
        <title>Verrucobacter flavum gen. nov., sp. nov. a new member of the family Verrucomicrobiaceae.</title>
        <authorList>
            <person name="Szuroczki S."/>
            <person name="Abbaszade G."/>
            <person name="Szabo A."/>
            <person name="Felfoldi T."/>
            <person name="Schumann P."/>
            <person name="Boka K."/>
            <person name="Keki Z."/>
            <person name="Toumi M."/>
            <person name="Toth E."/>
        </authorList>
    </citation>
    <scope>NUCLEOTIDE SEQUENCE [LARGE SCALE GENOMIC DNA]</scope>
    <source>
        <strain evidence="10 11">MG-N-17</strain>
    </source>
</reference>
<feature type="DNA-binding region" description="OmpR/PhoB-type" evidence="7">
    <location>
        <begin position="124"/>
        <end position="222"/>
    </location>
</feature>
<dbReference type="Proteomes" id="UP000306196">
    <property type="component" value="Unassembled WGS sequence"/>
</dbReference>
<evidence type="ECO:0000256" key="4">
    <source>
        <dbReference type="ARBA" id="ARBA00023125"/>
    </source>
</evidence>
<dbReference type="GO" id="GO:0032993">
    <property type="term" value="C:protein-DNA complex"/>
    <property type="evidence" value="ECO:0007669"/>
    <property type="project" value="TreeGrafter"/>
</dbReference>
<dbReference type="InterPro" id="IPR036388">
    <property type="entry name" value="WH-like_DNA-bd_sf"/>
</dbReference>
<dbReference type="PANTHER" id="PTHR48111:SF76">
    <property type="entry name" value="TWO-COMPONENT RESPONSE REGULATOR"/>
    <property type="match status" value="1"/>
</dbReference>
<keyword evidence="11" id="KW-1185">Reference proteome</keyword>
<feature type="domain" description="Response regulatory" evidence="8">
    <location>
        <begin position="2"/>
        <end position="116"/>
    </location>
</feature>
<dbReference type="FunFam" id="1.10.10.10:FF:000005">
    <property type="entry name" value="Two-component system response regulator"/>
    <property type="match status" value="1"/>
</dbReference>
<dbReference type="SMART" id="SM00862">
    <property type="entry name" value="Trans_reg_C"/>
    <property type="match status" value="1"/>
</dbReference>
<keyword evidence="1 6" id="KW-0597">Phosphoprotein</keyword>
<protein>
    <submittedName>
        <fullName evidence="10">Response regulator transcription factor</fullName>
    </submittedName>
</protein>
<dbReference type="RefSeq" id="WP_138086563.1">
    <property type="nucleotide sequence ID" value="NZ_VAUV01000008.1"/>
</dbReference>